<dbReference type="GO" id="GO:0003676">
    <property type="term" value="F:nucleic acid binding"/>
    <property type="evidence" value="ECO:0007669"/>
    <property type="project" value="InterPro"/>
</dbReference>
<dbReference type="EMBL" id="CAEZWU010000248">
    <property type="protein sequence ID" value="CAB4679663.1"/>
    <property type="molecule type" value="Genomic_DNA"/>
</dbReference>
<keyword evidence="2" id="KW-0378">Hydrolase</keyword>
<dbReference type="AlphaFoldDB" id="A0A6J6N531"/>
<feature type="region of interest" description="Disordered" evidence="5">
    <location>
        <begin position="1"/>
        <end position="49"/>
    </location>
</feature>
<dbReference type="SMART" id="SM00490">
    <property type="entry name" value="HELICc"/>
    <property type="match status" value="1"/>
</dbReference>
<dbReference type="PANTHER" id="PTHR47959">
    <property type="entry name" value="ATP-DEPENDENT RNA HELICASE RHLE-RELATED"/>
    <property type="match status" value="1"/>
</dbReference>
<dbReference type="SMART" id="SM00487">
    <property type="entry name" value="DEXDc"/>
    <property type="match status" value="1"/>
</dbReference>
<accession>A0A6J6N531</accession>
<keyword evidence="1" id="KW-0547">Nucleotide-binding</keyword>
<evidence type="ECO:0000256" key="4">
    <source>
        <dbReference type="ARBA" id="ARBA00022840"/>
    </source>
</evidence>
<dbReference type="PANTHER" id="PTHR47959:SF13">
    <property type="entry name" value="ATP-DEPENDENT RNA HELICASE RHLE"/>
    <property type="match status" value="1"/>
</dbReference>
<evidence type="ECO:0000256" key="2">
    <source>
        <dbReference type="ARBA" id="ARBA00022801"/>
    </source>
</evidence>
<evidence type="ECO:0000256" key="5">
    <source>
        <dbReference type="SAM" id="MobiDB-lite"/>
    </source>
</evidence>
<dbReference type="Pfam" id="PF00270">
    <property type="entry name" value="DEAD"/>
    <property type="match status" value="1"/>
</dbReference>
<evidence type="ECO:0000313" key="8">
    <source>
        <dbReference type="EMBL" id="CAB4679663.1"/>
    </source>
</evidence>
<proteinExistence type="predicted"/>
<dbReference type="CDD" id="cd18787">
    <property type="entry name" value="SF2_C_DEAD"/>
    <property type="match status" value="1"/>
</dbReference>
<sequence length="444" mass="47854">MSDPKSRRGAPRPTNQSSSRTPNRPQNPRPAGESTENASGNIGSSSNIRQAVSTPTGFAVLGVSERVDAGLAAAGFAAPFAIQTEAIPVALSGEDLCGRARTGSGKTLAFGVPMIERVTQTAVAKKPRGLVLVPTRELAVQVTDVLAPIAKHCGVRVLAVYGGAARDKQVEQLNRGAEIVIATPLRLIDLLKSNEADLSDVEVIVLDEADRMADEGFMPQVEWILRHVTKIHQTMLFSATLDGQVATLVKRYMKSPKEVSIDAPTDTVGTMRHLFLGVHHMDKNRVIAAMARAGGQTVVFCDTKRACDKVSDDLVALGEKVSALHGDMAQGARERSLRKFAQRELNILVCTDVAARGIDIDDVGIVVHYVPPLEVKTYLHRSGRTARAGKDGWAVTLAEYNQHTTCRIIQRGLRLETQAPIEVFSNDKRLADLNSFLTSSIATS</sequence>
<evidence type="ECO:0000256" key="1">
    <source>
        <dbReference type="ARBA" id="ARBA00022741"/>
    </source>
</evidence>
<protein>
    <submittedName>
        <fullName evidence="8">Unannotated protein</fullName>
    </submittedName>
</protein>
<dbReference type="InterPro" id="IPR011545">
    <property type="entry name" value="DEAD/DEAH_box_helicase_dom"/>
</dbReference>
<dbReference type="InterPro" id="IPR027417">
    <property type="entry name" value="P-loop_NTPase"/>
</dbReference>
<dbReference type="PROSITE" id="PS51194">
    <property type="entry name" value="HELICASE_CTER"/>
    <property type="match status" value="1"/>
</dbReference>
<keyword evidence="3" id="KW-0347">Helicase</keyword>
<reference evidence="8" key="1">
    <citation type="submission" date="2020-05" db="EMBL/GenBank/DDBJ databases">
        <authorList>
            <person name="Chiriac C."/>
            <person name="Salcher M."/>
            <person name="Ghai R."/>
            <person name="Kavagutti S V."/>
        </authorList>
    </citation>
    <scope>NUCLEOTIDE SEQUENCE</scope>
</reference>
<dbReference type="Pfam" id="PF00271">
    <property type="entry name" value="Helicase_C"/>
    <property type="match status" value="1"/>
</dbReference>
<dbReference type="Gene3D" id="3.40.50.300">
    <property type="entry name" value="P-loop containing nucleotide triphosphate hydrolases"/>
    <property type="match status" value="2"/>
</dbReference>
<feature type="compositionally biased region" description="Polar residues" evidence="5">
    <location>
        <begin position="13"/>
        <end position="26"/>
    </location>
</feature>
<dbReference type="GO" id="GO:0005829">
    <property type="term" value="C:cytosol"/>
    <property type="evidence" value="ECO:0007669"/>
    <property type="project" value="TreeGrafter"/>
</dbReference>
<dbReference type="SUPFAM" id="SSF52540">
    <property type="entry name" value="P-loop containing nucleoside triphosphate hydrolases"/>
    <property type="match status" value="1"/>
</dbReference>
<organism evidence="8">
    <name type="scientific">freshwater metagenome</name>
    <dbReference type="NCBI Taxonomy" id="449393"/>
    <lineage>
        <taxon>unclassified sequences</taxon>
        <taxon>metagenomes</taxon>
        <taxon>ecological metagenomes</taxon>
    </lineage>
</organism>
<dbReference type="InterPro" id="IPR014001">
    <property type="entry name" value="Helicase_ATP-bd"/>
</dbReference>
<evidence type="ECO:0000259" key="7">
    <source>
        <dbReference type="PROSITE" id="PS51194"/>
    </source>
</evidence>
<name>A0A6J6N531_9ZZZZ</name>
<keyword evidence="4" id="KW-0067">ATP-binding</keyword>
<dbReference type="InterPro" id="IPR001650">
    <property type="entry name" value="Helicase_C-like"/>
</dbReference>
<dbReference type="GO" id="GO:0016787">
    <property type="term" value="F:hydrolase activity"/>
    <property type="evidence" value="ECO:0007669"/>
    <property type="project" value="UniProtKB-KW"/>
</dbReference>
<dbReference type="GO" id="GO:0003724">
    <property type="term" value="F:RNA helicase activity"/>
    <property type="evidence" value="ECO:0007669"/>
    <property type="project" value="TreeGrafter"/>
</dbReference>
<dbReference type="PROSITE" id="PS51192">
    <property type="entry name" value="HELICASE_ATP_BIND_1"/>
    <property type="match status" value="1"/>
</dbReference>
<dbReference type="CDD" id="cd00268">
    <property type="entry name" value="DEADc"/>
    <property type="match status" value="1"/>
</dbReference>
<feature type="domain" description="Helicase ATP-binding" evidence="6">
    <location>
        <begin position="87"/>
        <end position="259"/>
    </location>
</feature>
<feature type="compositionally biased region" description="Low complexity" evidence="5">
    <location>
        <begin position="39"/>
        <end position="48"/>
    </location>
</feature>
<dbReference type="InterPro" id="IPR044742">
    <property type="entry name" value="DEAD/DEAH_RhlB"/>
</dbReference>
<evidence type="ECO:0000256" key="3">
    <source>
        <dbReference type="ARBA" id="ARBA00022806"/>
    </source>
</evidence>
<gene>
    <name evidence="8" type="ORF">UFOPK2292_01337</name>
</gene>
<evidence type="ECO:0000259" key="6">
    <source>
        <dbReference type="PROSITE" id="PS51192"/>
    </source>
</evidence>
<dbReference type="InterPro" id="IPR050079">
    <property type="entry name" value="DEAD_box_RNA_helicase"/>
</dbReference>
<dbReference type="GO" id="GO:0005524">
    <property type="term" value="F:ATP binding"/>
    <property type="evidence" value="ECO:0007669"/>
    <property type="project" value="UniProtKB-KW"/>
</dbReference>
<feature type="domain" description="Helicase C-terminal" evidence="7">
    <location>
        <begin position="285"/>
        <end position="429"/>
    </location>
</feature>